<evidence type="ECO:0008006" key="5">
    <source>
        <dbReference type="Google" id="ProtNLM"/>
    </source>
</evidence>
<organism evidence="3 4">
    <name type="scientific">Planoprotostelium fungivorum</name>
    <dbReference type="NCBI Taxonomy" id="1890364"/>
    <lineage>
        <taxon>Eukaryota</taxon>
        <taxon>Amoebozoa</taxon>
        <taxon>Evosea</taxon>
        <taxon>Variosea</taxon>
        <taxon>Cavosteliida</taxon>
        <taxon>Cavosteliaceae</taxon>
        <taxon>Planoprotostelium</taxon>
    </lineage>
</organism>
<dbReference type="AlphaFoldDB" id="A0A2P6NLD9"/>
<feature type="transmembrane region" description="Helical" evidence="1">
    <location>
        <begin position="133"/>
        <end position="156"/>
    </location>
</feature>
<feature type="transmembrane region" description="Helical" evidence="1">
    <location>
        <begin position="334"/>
        <end position="356"/>
    </location>
</feature>
<dbReference type="EMBL" id="MDYQ01000056">
    <property type="protein sequence ID" value="PRP84773.1"/>
    <property type="molecule type" value="Genomic_DNA"/>
</dbReference>
<keyword evidence="1" id="KW-1133">Transmembrane helix</keyword>
<feature type="chain" id="PRO_5015146532" description="THH1/TOM1/TOM3 domain-containing protein" evidence="2">
    <location>
        <begin position="20"/>
        <end position="390"/>
    </location>
</feature>
<reference evidence="3 4" key="1">
    <citation type="journal article" date="2018" name="Genome Biol. Evol.">
        <title>Multiple Roots of Fruiting Body Formation in Amoebozoa.</title>
        <authorList>
            <person name="Hillmann F."/>
            <person name="Forbes G."/>
            <person name="Novohradska S."/>
            <person name="Ferling I."/>
            <person name="Riege K."/>
            <person name="Groth M."/>
            <person name="Westermann M."/>
            <person name="Marz M."/>
            <person name="Spaller T."/>
            <person name="Winckler T."/>
            <person name="Schaap P."/>
            <person name="Glockner G."/>
        </authorList>
    </citation>
    <scope>NUCLEOTIDE SEQUENCE [LARGE SCALE GENOMIC DNA]</scope>
    <source>
        <strain evidence="3 4">Jena</strain>
    </source>
</reference>
<protein>
    <recommendedName>
        <fullName evidence="5">THH1/TOM1/TOM3 domain-containing protein</fullName>
    </recommendedName>
</protein>
<evidence type="ECO:0000256" key="2">
    <source>
        <dbReference type="SAM" id="SignalP"/>
    </source>
</evidence>
<evidence type="ECO:0000313" key="4">
    <source>
        <dbReference type="Proteomes" id="UP000241769"/>
    </source>
</evidence>
<feature type="transmembrane region" description="Helical" evidence="1">
    <location>
        <begin position="258"/>
        <end position="280"/>
    </location>
</feature>
<dbReference type="Proteomes" id="UP000241769">
    <property type="component" value="Unassembled WGS sequence"/>
</dbReference>
<name>A0A2P6NLD9_9EUKA</name>
<keyword evidence="2" id="KW-0732">Signal</keyword>
<feature type="transmembrane region" description="Helical" evidence="1">
    <location>
        <begin position="228"/>
        <end position="246"/>
    </location>
</feature>
<comment type="caution">
    <text evidence="3">The sequence shown here is derived from an EMBL/GenBank/DDBJ whole genome shotgun (WGS) entry which is preliminary data.</text>
</comment>
<keyword evidence="4" id="KW-1185">Reference proteome</keyword>
<dbReference type="InParanoid" id="A0A2P6NLD9"/>
<feature type="transmembrane region" description="Helical" evidence="1">
    <location>
        <begin position="171"/>
        <end position="191"/>
    </location>
</feature>
<keyword evidence="1" id="KW-0812">Transmembrane</keyword>
<evidence type="ECO:0000313" key="3">
    <source>
        <dbReference type="EMBL" id="PRP84773.1"/>
    </source>
</evidence>
<feature type="signal peptide" evidence="2">
    <location>
        <begin position="1"/>
        <end position="19"/>
    </location>
</feature>
<keyword evidence="1" id="KW-0472">Membrane</keyword>
<gene>
    <name evidence="3" type="ORF">PROFUN_07427</name>
</gene>
<sequence>MLARPLVFFFSVCIFIVTAQTNDTLPTNSTSLEYLPDCSFRNPDCDGRGVCMTRFLGYRDGVFSTSLNSAGLDNCLLRADVIPGFKEIYTNMRIFQGIIFGFLTLIMVYRVILEFVISFTRDSSDVITKYTMILLTFLCLWVSILSGDFFGAFGAMNVKAYYVMYYFKDNLLLFVFSALLFHWAELYYASIRKMKREEMLKKIKPGYEPNLQMEDILLKMSLVSKFRFGYVAVCAVSVLVFIGIVLTELHGRSQSGWVTFTIFYFAFYTGTWILFAVGYITYGLRLLQIIPDVMQGRIKVVMILTGLFSIFGVSIACINIVIHSSHTVSSVATLYALVTLTCLMVFSSVNVFIPLWEWHRWFNPRVIRSMILSTTTTMGNTSEMKTQEVI</sequence>
<evidence type="ECO:0000256" key="1">
    <source>
        <dbReference type="SAM" id="Phobius"/>
    </source>
</evidence>
<feature type="transmembrane region" description="Helical" evidence="1">
    <location>
        <begin position="300"/>
        <end position="322"/>
    </location>
</feature>
<feature type="transmembrane region" description="Helical" evidence="1">
    <location>
        <begin position="94"/>
        <end position="112"/>
    </location>
</feature>
<accession>A0A2P6NLD9</accession>
<proteinExistence type="predicted"/>